<dbReference type="KEGG" id="spir:CWM47_21550"/>
<name>A0A2K8Z2T3_9BACT</name>
<dbReference type="EMBL" id="CP025096">
    <property type="protein sequence ID" value="AUD04193.1"/>
    <property type="molecule type" value="Genomic_DNA"/>
</dbReference>
<gene>
    <name evidence="1" type="ORF">CWM47_21550</name>
</gene>
<dbReference type="Proteomes" id="UP000232883">
    <property type="component" value="Chromosome"/>
</dbReference>
<evidence type="ECO:0000313" key="2">
    <source>
        <dbReference type="Proteomes" id="UP000232883"/>
    </source>
</evidence>
<proteinExistence type="predicted"/>
<keyword evidence="2" id="KW-1185">Reference proteome</keyword>
<organism evidence="1 2">
    <name type="scientific">Spirosoma pollinicola</name>
    <dbReference type="NCBI Taxonomy" id="2057025"/>
    <lineage>
        <taxon>Bacteria</taxon>
        <taxon>Pseudomonadati</taxon>
        <taxon>Bacteroidota</taxon>
        <taxon>Cytophagia</taxon>
        <taxon>Cytophagales</taxon>
        <taxon>Cytophagaceae</taxon>
        <taxon>Spirosoma</taxon>
    </lineage>
</organism>
<reference evidence="1 2" key="1">
    <citation type="submission" date="2017-11" db="EMBL/GenBank/DDBJ databases">
        <title>Taxonomic description and genome sequences of Spirosoma HA7 sp. nov., isolated from pollen microhabitat of Corylus avellana.</title>
        <authorList>
            <person name="Ambika Manirajan B."/>
            <person name="Suarez C."/>
            <person name="Ratering S."/>
            <person name="Geissler-Plaum R."/>
            <person name="Cardinale M."/>
            <person name="Sylvia S."/>
        </authorList>
    </citation>
    <scope>NUCLEOTIDE SEQUENCE [LARGE SCALE GENOMIC DNA]</scope>
    <source>
        <strain evidence="1 2">HA7</strain>
    </source>
</reference>
<sequence length="63" mass="6787">MLNDYKILPDNLGKTGFCTFSPIGGFSRPKTGSPLRKQDVVYGPVILPLVESTAPKPNLALRG</sequence>
<dbReference type="AlphaFoldDB" id="A0A2K8Z2T3"/>
<accession>A0A2K8Z2T3</accession>
<protein>
    <submittedName>
        <fullName evidence="1">Uncharacterized protein</fullName>
    </submittedName>
</protein>
<evidence type="ECO:0000313" key="1">
    <source>
        <dbReference type="EMBL" id="AUD04193.1"/>
    </source>
</evidence>